<reference evidence="1 2" key="1">
    <citation type="submission" date="2013-02" db="EMBL/GenBank/DDBJ databases">
        <authorList>
            <person name="Lukaszewicz M."/>
            <person name="Biegalska A."/>
            <person name="Krasowska A."/>
        </authorList>
    </citation>
    <scope>NUCLEOTIDE SEQUENCE [LARGE SCALE GENOMIC DNA]</scope>
</reference>
<keyword evidence="2" id="KW-1185">Reference proteome</keyword>
<name>R4JGN2_9CAUD</name>
<dbReference type="EMBL" id="KC699836">
    <property type="protein sequence ID" value="AGK86936.1"/>
    <property type="molecule type" value="Genomic_DNA"/>
</dbReference>
<accession>R4JGN2</accession>
<sequence length="217" mass="25401">MAKLSEQDLQNFNSMDTVQRNFISLYHSYCKQVNNIFTNYYAWEDPVEELKDIRADVISMATAFEGTTGDWKMIHNLFGELILRIEELIIFLGKEFDKKEEATEDGAENERTEIRPTTFVAALQELHKANENESKLRKNIREIVDELKGCKEGLREKPENSSAKVEYTRELAIEHARTLQYLWKAIKGVSFLGEEEKALETLKEEFRQIIHEADKYR</sequence>
<protein>
    <submittedName>
        <fullName evidence="1">Uncharacterized protein</fullName>
    </submittedName>
</protein>
<evidence type="ECO:0000313" key="2">
    <source>
        <dbReference type="Proteomes" id="UP000258501"/>
    </source>
</evidence>
<evidence type="ECO:0000313" key="1">
    <source>
        <dbReference type="EMBL" id="AGK86936.1"/>
    </source>
</evidence>
<dbReference type="Proteomes" id="UP000258501">
    <property type="component" value="Segment"/>
</dbReference>
<gene>
    <name evidence="1" type="ORF">SIOphi_00640</name>
</gene>
<organism evidence="1 2">
    <name type="scientific">Bacillus phage SIOphi</name>
    <dbReference type="NCBI Taxonomy" id="1285382"/>
    <lineage>
        <taxon>Viruses</taxon>
        <taxon>Duplodnaviria</taxon>
        <taxon>Heunggongvirae</taxon>
        <taxon>Uroviricota</taxon>
        <taxon>Caudoviricetes</taxon>
        <taxon>Herelleviridae</taxon>
        <taxon>Bastillevirinae</taxon>
        <taxon>Siophivirus</taxon>
        <taxon>Siophivirus SIOphi</taxon>
    </lineage>
</organism>
<proteinExistence type="predicted"/>